<dbReference type="RefSeq" id="WP_182539724.1">
    <property type="nucleotide sequence ID" value="NZ_JACGXA010000001.1"/>
</dbReference>
<dbReference type="Proteomes" id="UP000580910">
    <property type="component" value="Unassembled WGS sequence"/>
</dbReference>
<keyword evidence="1" id="KW-0812">Transmembrane</keyword>
<proteinExistence type="predicted"/>
<evidence type="ECO:0000313" key="3">
    <source>
        <dbReference type="Proteomes" id="UP000580910"/>
    </source>
</evidence>
<feature type="transmembrane region" description="Helical" evidence="1">
    <location>
        <begin position="7"/>
        <end position="27"/>
    </location>
</feature>
<reference evidence="2 3" key="1">
    <citation type="submission" date="2020-07" db="EMBL/GenBank/DDBJ databases">
        <title>Sequencing the genomes of 1000 actinobacteria strains.</title>
        <authorList>
            <person name="Klenk H.-P."/>
        </authorList>
    </citation>
    <scope>NUCLEOTIDE SEQUENCE [LARGE SCALE GENOMIC DNA]</scope>
    <source>
        <strain evidence="2 3">DSM 21349</strain>
    </source>
</reference>
<evidence type="ECO:0000313" key="2">
    <source>
        <dbReference type="EMBL" id="MBA8804287.1"/>
    </source>
</evidence>
<protein>
    <submittedName>
        <fullName evidence="2">Uncharacterized protein</fullName>
    </submittedName>
</protein>
<dbReference type="AlphaFoldDB" id="A0A7W3J0Y0"/>
<accession>A0A7W3J0Y0</accession>
<evidence type="ECO:0000256" key="1">
    <source>
        <dbReference type="SAM" id="Phobius"/>
    </source>
</evidence>
<keyword evidence="3" id="KW-1185">Reference proteome</keyword>
<dbReference type="PROSITE" id="PS51257">
    <property type="entry name" value="PROKAR_LIPOPROTEIN"/>
    <property type="match status" value="1"/>
</dbReference>
<keyword evidence="1" id="KW-0472">Membrane</keyword>
<name>A0A7W3J0Y0_9ACTN</name>
<sequence>MSDQHKLPLYAFVILAIACSLIVANGLRSPALRGFVHVTTQHGAHHHAQGHHPG</sequence>
<organism evidence="2 3">
    <name type="scientific">Nocardioides ginsengisegetis</name>
    <dbReference type="NCBI Taxonomy" id="661491"/>
    <lineage>
        <taxon>Bacteria</taxon>
        <taxon>Bacillati</taxon>
        <taxon>Actinomycetota</taxon>
        <taxon>Actinomycetes</taxon>
        <taxon>Propionibacteriales</taxon>
        <taxon>Nocardioidaceae</taxon>
        <taxon>Nocardioides</taxon>
    </lineage>
</organism>
<dbReference type="EMBL" id="JACGXA010000001">
    <property type="protein sequence ID" value="MBA8804287.1"/>
    <property type="molecule type" value="Genomic_DNA"/>
</dbReference>
<comment type="caution">
    <text evidence="2">The sequence shown here is derived from an EMBL/GenBank/DDBJ whole genome shotgun (WGS) entry which is preliminary data.</text>
</comment>
<gene>
    <name evidence="2" type="ORF">FB382_002578</name>
</gene>
<keyword evidence="1" id="KW-1133">Transmembrane helix</keyword>